<proteinExistence type="inferred from homology"/>
<dbReference type="SMART" id="SM00803">
    <property type="entry name" value="TAF"/>
    <property type="match status" value="1"/>
</dbReference>
<dbReference type="EMBL" id="NCKU01001105">
    <property type="protein sequence ID" value="RWS13074.1"/>
    <property type="molecule type" value="Genomic_DNA"/>
</dbReference>
<dbReference type="InterPro" id="IPR011442">
    <property type="entry name" value="TAF6_C"/>
</dbReference>
<dbReference type="Gene3D" id="1.25.40.770">
    <property type="entry name" value="TAF6, C-terminal HEAT repeat domain"/>
    <property type="match status" value="1"/>
</dbReference>
<dbReference type="GO" id="GO:0003713">
    <property type="term" value="F:transcription coactivator activity"/>
    <property type="evidence" value="ECO:0007669"/>
    <property type="project" value="TreeGrafter"/>
</dbReference>
<dbReference type="Pfam" id="PF02969">
    <property type="entry name" value="TAF"/>
    <property type="match status" value="1"/>
</dbReference>
<dbReference type="SUPFAM" id="SSF47113">
    <property type="entry name" value="Histone-fold"/>
    <property type="match status" value="1"/>
</dbReference>
<feature type="domain" description="TATA box binding protein associated factor (TAF) histone-like fold" evidence="7">
    <location>
        <begin position="13"/>
        <end position="77"/>
    </location>
</feature>
<evidence type="ECO:0000256" key="5">
    <source>
        <dbReference type="ARBA" id="ARBA00023242"/>
    </source>
</evidence>
<accession>A0A3S3Q361</accession>
<evidence type="ECO:0000256" key="1">
    <source>
        <dbReference type="ARBA" id="ARBA00004123"/>
    </source>
</evidence>
<dbReference type="SUPFAM" id="SSF48371">
    <property type="entry name" value="ARM repeat"/>
    <property type="match status" value="1"/>
</dbReference>
<evidence type="ECO:0000313" key="9">
    <source>
        <dbReference type="Proteomes" id="UP000285301"/>
    </source>
</evidence>
<name>A0A3S3Q361_9ACAR</name>
<comment type="similarity">
    <text evidence="2">Belongs to the TAF6 family.</text>
</comment>
<protein>
    <submittedName>
        <fullName evidence="8">TAF6-like RNA polymerase II p300/CBP-associated factor-associated factor 65 kDa subunit 6L</fullName>
    </submittedName>
</protein>
<reference evidence="8 9" key="1">
    <citation type="journal article" date="2018" name="Gigascience">
        <title>Genomes of trombidid mites reveal novel predicted allergens and laterally-transferred genes associated with secondary metabolism.</title>
        <authorList>
            <person name="Dong X."/>
            <person name="Chaisiri K."/>
            <person name="Xia D."/>
            <person name="Armstrong S.D."/>
            <person name="Fang Y."/>
            <person name="Donnelly M.J."/>
            <person name="Kadowaki T."/>
            <person name="McGarry J.W."/>
            <person name="Darby A.C."/>
            <person name="Makepeace B.L."/>
        </authorList>
    </citation>
    <scope>NUCLEOTIDE SEQUENCE [LARGE SCALE GENOMIC DNA]</scope>
    <source>
        <strain evidence="8">UoL-WK</strain>
    </source>
</reference>
<evidence type="ECO:0000256" key="6">
    <source>
        <dbReference type="SAM" id="MobiDB-lite"/>
    </source>
</evidence>
<dbReference type="InterPro" id="IPR016024">
    <property type="entry name" value="ARM-type_fold"/>
</dbReference>
<keyword evidence="3" id="KW-0805">Transcription regulation</keyword>
<organism evidence="8 9">
    <name type="scientific">Dinothrombium tinctorium</name>
    <dbReference type="NCBI Taxonomy" id="1965070"/>
    <lineage>
        <taxon>Eukaryota</taxon>
        <taxon>Metazoa</taxon>
        <taxon>Ecdysozoa</taxon>
        <taxon>Arthropoda</taxon>
        <taxon>Chelicerata</taxon>
        <taxon>Arachnida</taxon>
        <taxon>Acari</taxon>
        <taxon>Acariformes</taxon>
        <taxon>Trombidiformes</taxon>
        <taxon>Prostigmata</taxon>
        <taxon>Anystina</taxon>
        <taxon>Parasitengona</taxon>
        <taxon>Trombidioidea</taxon>
        <taxon>Trombidiidae</taxon>
        <taxon>Dinothrombium</taxon>
    </lineage>
</organism>
<dbReference type="Gene3D" id="1.10.20.10">
    <property type="entry name" value="Histone, subunit A"/>
    <property type="match status" value="1"/>
</dbReference>
<keyword evidence="9" id="KW-1185">Reference proteome</keyword>
<dbReference type="GO" id="GO:0000124">
    <property type="term" value="C:SAGA complex"/>
    <property type="evidence" value="ECO:0007669"/>
    <property type="project" value="InterPro"/>
</dbReference>
<gene>
    <name evidence="8" type="ORF">B4U79_17393</name>
</gene>
<feature type="region of interest" description="Disordered" evidence="6">
    <location>
        <begin position="467"/>
        <end position="491"/>
    </location>
</feature>
<dbReference type="InterPro" id="IPR037796">
    <property type="entry name" value="TAF6"/>
</dbReference>
<dbReference type="CDD" id="cd22932">
    <property type="entry name" value="HFD_TAF6L"/>
    <property type="match status" value="1"/>
</dbReference>
<evidence type="ECO:0000313" key="8">
    <source>
        <dbReference type="EMBL" id="RWS13074.1"/>
    </source>
</evidence>
<dbReference type="PANTHER" id="PTHR10221:SF22">
    <property type="entry name" value="TAF6-LIKE RNA POLYMERASE II P300_CBP-ASSOCIATED FACTOR-ASSOCIATED FACTOR 65 KDA SUBUNIT 6L"/>
    <property type="match status" value="1"/>
</dbReference>
<dbReference type="GO" id="GO:0046982">
    <property type="term" value="F:protein heterodimerization activity"/>
    <property type="evidence" value="ECO:0007669"/>
    <property type="project" value="InterPro"/>
</dbReference>
<keyword evidence="5" id="KW-0539">Nucleus</keyword>
<dbReference type="GO" id="GO:0005669">
    <property type="term" value="C:transcription factor TFIID complex"/>
    <property type="evidence" value="ECO:0007669"/>
    <property type="project" value="InterPro"/>
</dbReference>
<dbReference type="InterPro" id="IPR004823">
    <property type="entry name" value="TAF_TATA-bd_Histone-like_dom"/>
</dbReference>
<dbReference type="AlphaFoldDB" id="A0A3S3Q361"/>
<dbReference type="PANTHER" id="PTHR10221">
    <property type="entry name" value="TRANSCRIPTION INITIATION FACTOR TFIID SUBUNIT 6"/>
    <property type="match status" value="1"/>
</dbReference>
<dbReference type="GO" id="GO:0016251">
    <property type="term" value="F:RNA polymerase II general transcription initiation factor activity"/>
    <property type="evidence" value="ECO:0007669"/>
    <property type="project" value="InterPro"/>
</dbReference>
<dbReference type="Proteomes" id="UP000285301">
    <property type="component" value="Unassembled WGS sequence"/>
</dbReference>
<dbReference type="GO" id="GO:0046695">
    <property type="term" value="C:SLIK (SAGA-like) complex"/>
    <property type="evidence" value="ECO:0007669"/>
    <property type="project" value="InterPro"/>
</dbReference>
<comment type="caution">
    <text evidence="8">The sequence shown here is derived from an EMBL/GenBank/DDBJ whole genome shotgun (WGS) entry which is preliminary data.</text>
</comment>
<dbReference type="InterPro" id="IPR046344">
    <property type="entry name" value="TAF6_C_sf"/>
</dbReference>
<comment type="subcellular location">
    <subcellularLocation>
        <location evidence="1">Nucleus</location>
    </subcellularLocation>
</comment>
<dbReference type="OrthoDB" id="6621890at2759"/>
<dbReference type="InterPro" id="IPR009072">
    <property type="entry name" value="Histone-fold"/>
</dbReference>
<dbReference type="CDD" id="cd08050">
    <property type="entry name" value="TAF6C"/>
    <property type="match status" value="1"/>
</dbReference>
<evidence type="ECO:0000259" key="7">
    <source>
        <dbReference type="SMART" id="SM00803"/>
    </source>
</evidence>
<evidence type="ECO:0000256" key="4">
    <source>
        <dbReference type="ARBA" id="ARBA00023163"/>
    </source>
</evidence>
<feature type="compositionally biased region" description="Acidic residues" evidence="6">
    <location>
        <begin position="476"/>
        <end position="486"/>
    </location>
</feature>
<dbReference type="Pfam" id="PF07571">
    <property type="entry name" value="TAF6_C"/>
    <property type="match status" value="1"/>
</dbReference>
<evidence type="ECO:0000256" key="3">
    <source>
        <dbReference type="ARBA" id="ARBA00023015"/>
    </source>
</evidence>
<evidence type="ECO:0000256" key="2">
    <source>
        <dbReference type="ARBA" id="ARBA00007688"/>
    </source>
</evidence>
<sequence length="525" mass="59965">MDENSGNGEKFIIFNPESIKAFAESSGVQSIDECVFILLAEDVSYRIREVVNNASQIMKHSKRKLLKTVDINKSLKRSDCKPVFGYSDKTPSTVVHIPEANLFCFDDREIDLLSTAVSIIENDYKIELKTNDHKLNVDWLSVEENVNDSLLETNVEINEEKDRSLLITQYYENIVKTILWGDSNTVSLALKELSSNSRVQRVVSHFINFISVGVKILNRDLEKLRRLMQTAAALFKNPYLYLYTEPYLILLTHSILFCIIEPLAASANLINDHWSLRESAAFLLSNVLSEWNSPFIATNVCNMMVNTLVECIKDISKPFSSHYGVIVAFKALGYEYIQEYLYPNLNHFWPHLTAALNSTDKALYQTKVDAQRVYGALCDVSVLFLQLTAHNTLNGCEDDFNLIYAQLSEYFGDSLSSCISSDCEKLRKLLSQKSRPKIITNLFLPPEGEQTGEELLDAFYETPCEESRSNSFGEEYNSEDDNSAESDAEKDRIAVDTNVLIKREFRFRFEHEVDETEKNKDQNFS</sequence>
<dbReference type="GO" id="GO:0051123">
    <property type="term" value="P:RNA polymerase II preinitiation complex assembly"/>
    <property type="evidence" value="ECO:0007669"/>
    <property type="project" value="TreeGrafter"/>
</dbReference>
<dbReference type="STRING" id="1965070.A0A3S3Q361"/>
<keyword evidence="4" id="KW-0804">Transcription</keyword>